<protein>
    <submittedName>
        <fullName evidence="1">Uncharacterized protein</fullName>
    </submittedName>
</protein>
<dbReference type="RefSeq" id="WP_145375708.1">
    <property type="nucleotide sequence ID" value="NZ_CAXBED010000003.1"/>
</dbReference>
<dbReference type="EMBL" id="CP036276">
    <property type="protein sequence ID" value="QDU43559.1"/>
    <property type="molecule type" value="Genomic_DNA"/>
</dbReference>
<dbReference type="AlphaFoldDB" id="A0A517ZM30"/>
<name>A0A517ZM30_9PLAN</name>
<dbReference type="OrthoDB" id="9895064at2"/>
<keyword evidence="2" id="KW-1185">Reference proteome</keyword>
<organism evidence="1 2">
    <name type="scientific">Symmachiella dynata</name>
    <dbReference type="NCBI Taxonomy" id="2527995"/>
    <lineage>
        <taxon>Bacteria</taxon>
        <taxon>Pseudomonadati</taxon>
        <taxon>Planctomycetota</taxon>
        <taxon>Planctomycetia</taxon>
        <taxon>Planctomycetales</taxon>
        <taxon>Planctomycetaceae</taxon>
        <taxon>Symmachiella</taxon>
    </lineage>
</organism>
<sequence length="89" mass="9587">MTQPSVAELQANLQELAANMRMMSLNADEEAARCNAALASIHPENVTPVAFAELKNVTRDLSAIYVTSLVNLADNLEDLAASIGWEAQE</sequence>
<reference evidence="1 2" key="1">
    <citation type="submission" date="2019-02" db="EMBL/GenBank/DDBJ databases">
        <title>Deep-cultivation of Planctomycetes and their phenomic and genomic characterization uncovers novel biology.</title>
        <authorList>
            <person name="Wiegand S."/>
            <person name="Jogler M."/>
            <person name="Boedeker C."/>
            <person name="Pinto D."/>
            <person name="Vollmers J."/>
            <person name="Rivas-Marin E."/>
            <person name="Kohn T."/>
            <person name="Peeters S.H."/>
            <person name="Heuer A."/>
            <person name="Rast P."/>
            <person name="Oberbeckmann S."/>
            <person name="Bunk B."/>
            <person name="Jeske O."/>
            <person name="Meyerdierks A."/>
            <person name="Storesund J.E."/>
            <person name="Kallscheuer N."/>
            <person name="Luecker S."/>
            <person name="Lage O.M."/>
            <person name="Pohl T."/>
            <person name="Merkel B.J."/>
            <person name="Hornburger P."/>
            <person name="Mueller R.-W."/>
            <person name="Bruemmer F."/>
            <person name="Labrenz M."/>
            <person name="Spormann A.M."/>
            <person name="Op den Camp H."/>
            <person name="Overmann J."/>
            <person name="Amann R."/>
            <person name="Jetten M.S.M."/>
            <person name="Mascher T."/>
            <person name="Medema M.H."/>
            <person name="Devos D.P."/>
            <person name="Kaster A.-K."/>
            <person name="Ovreas L."/>
            <person name="Rohde M."/>
            <person name="Galperin M.Y."/>
            <person name="Jogler C."/>
        </authorList>
    </citation>
    <scope>NUCLEOTIDE SEQUENCE [LARGE SCALE GENOMIC DNA]</scope>
    <source>
        <strain evidence="1 2">Mal52</strain>
    </source>
</reference>
<evidence type="ECO:0000313" key="1">
    <source>
        <dbReference type="EMBL" id="QDU43559.1"/>
    </source>
</evidence>
<dbReference type="Proteomes" id="UP000319383">
    <property type="component" value="Chromosome"/>
</dbReference>
<dbReference type="KEGG" id="sdyn:Mal52_20350"/>
<proteinExistence type="predicted"/>
<evidence type="ECO:0000313" key="2">
    <source>
        <dbReference type="Proteomes" id="UP000319383"/>
    </source>
</evidence>
<accession>A0A517ZM30</accession>
<gene>
    <name evidence="1" type="ORF">Mal52_20350</name>
</gene>